<dbReference type="Proteomes" id="UP000070319">
    <property type="component" value="Unassembled WGS sequence"/>
</dbReference>
<dbReference type="EMBL" id="LTDF01000150">
    <property type="protein sequence ID" value="KXT44376.1"/>
    <property type="molecule type" value="Genomic_DNA"/>
</dbReference>
<sequence length="55" mass="6476">MISLIILLEICLFLLFLSVDGITIQIVLGNIFYNWHIVYHLWLDDYIVACICLVY</sequence>
<keyword evidence="1" id="KW-1133">Transmembrane helix</keyword>
<evidence type="ECO:0000313" key="3">
    <source>
        <dbReference type="Proteomes" id="UP000070319"/>
    </source>
</evidence>
<name>A0A139KZ04_9BACE</name>
<reference evidence="2 3" key="1">
    <citation type="submission" date="2016-02" db="EMBL/GenBank/DDBJ databases">
        <authorList>
            <person name="Wen L."/>
            <person name="He K."/>
            <person name="Yang H."/>
        </authorList>
    </citation>
    <scope>NUCLEOTIDE SEQUENCE [LARGE SCALE GENOMIC DNA]</scope>
    <source>
        <strain evidence="2 3">KLE1704</strain>
    </source>
</reference>
<keyword evidence="1" id="KW-0812">Transmembrane</keyword>
<evidence type="ECO:0000256" key="1">
    <source>
        <dbReference type="SAM" id="Phobius"/>
    </source>
</evidence>
<gene>
    <name evidence="2" type="ORF">HMPREF2531_03915</name>
</gene>
<dbReference type="AlphaFoldDB" id="A0A139KZ04"/>
<feature type="transmembrane region" description="Helical" evidence="1">
    <location>
        <begin position="37"/>
        <end position="54"/>
    </location>
</feature>
<evidence type="ECO:0000313" key="2">
    <source>
        <dbReference type="EMBL" id="KXT44376.1"/>
    </source>
</evidence>
<keyword evidence="1" id="KW-0472">Membrane</keyword>
<dbReference type="PATRIC" id="fig|329854.7.peg.3984"/>
<protein>
    <submittedName>
        <fullName evidence="2">Uncharacterized protein</fullName>
    </submittedName>
</protein>
<organism evidence="2">
    <name type="scientific">Bacteroides intestinalis</name>
    <dbReference type="NCBI Taxonomy" id="329854"/>
    <lineage>
        <taxon>Bacteria</taxon>
        <taxon>Pseudomonadati</taxon>
        <taxon>Bacteroidota</taxon>
        <taxon>Bacteroidia</taxon>
        <taxon>Bacteroidales</taxon>
        <taxon>Bacteroidaceae</taxon>
        <taxon>Bacteroides</taxon>
    </lineage>
</organism>
<comment type="caution">
    <text evidence="2">The sequence shown here is derived from an EMBL/GenBank/DDBJ whole genome shotgun (WGS) entry which is preliminary data.</text>
</comment>
<accession>A0A139KZ04</accession>
<proteinExistence type="predicted"/>